<keyword evidence="3 6" id="KW-1015">Disulfide bond</keyword>
<dbReference type="Proteomes" id="UP000190814">
    <property type="component" value="Unassembled WGS sequence"/>
</dbReference>
<dbReference type="CDD" id="cd00498">
    <property type="entry name" value="Hsp33"/>
    <property type="match status" value="1"/>
</dbReference>
<keyword evidence="4 6" id="KW-0143">Chaperone</keyword>
<evidence type="ECO:0000256" key="4">
    <source>
        <dbReference type="ARBA" id="ARBA00023186"/>
    </source>
</evidence>
<keyword evidence="1 6" id="KW-0963">Cytoplasm</keyword>
<dbReference type="RefSeq" id="WP_078765539.1">
    <property type="nucleotide sequence ID" value="NZ_FUXZ01000004.1"/>
</dbReference>
<dbReference type="NCBIfam" id="NF001033">
    <property type="entry name" value="PRK00114.1"/>
    <property type="match status" value="1"/>
</dbReference>
<feature type="disulfide bond" description="Redox-active" evidence="6">
    <location>
        <begin position="270"/>
        <end position="273"/>
    </location>
</feature>
<feature type="disulfide bond" description="Redox-active" evidence="6">
    <location>
        <begin position="237"/>
        <end position="239"/>
    </location>
</feature>
<evidence type="ECO:0000256" key="6">
    <source>
        <dbReference type="HAMAP-Rule" id="MF_00117"/>
    </source>
</evidence>
<dbReference type="Gene3D" id="3.55.30.10">
    <property type="entry name" value="Hsp33 domain"/>
    <property type="match status" value="1"/>
</dbReference>
<evidence type="ECO:0000256" key="5">
    <source>
        <dbReference type="ARBA" id="ARBA00023284"/>
    </source>
</evidence>
<dbReference type="GO" id="GO:0042026">
    <property type="term" value="P:protein refolding"/>
    <property type="evidence" value="ECO:0007669"/>
    <property type="project" value="TreeGrafter"/>
</dbReference>
<keyword evidence="5 6" id="KW-0676">Redox-active center</keyword>
<dbReference type="GO" id="GO:0005737">
    <property type="term" value="C:cytoplasm"/>
    <property type="evidence" value="ECO:0007669"/>
    <property type="project" value="UniProtKB-SubCell"/>
</dbReference>
<name>A0A1T4VCA8_9FIRM</name>
<dbReference type="AlphaFoldDB" id="A0A1T4VCA8"/>
<comment type="PTM">
    <text evidence="6">Under oxidizing conditions two disulfide bonds are formed involving the reactive cysteines. Under reducing conditions zinc is bound to the reactive cysteines and the protein is inactive.</text>
</comment>
<dbReference type="Pfam" id="PF01430">
    <property type="entry name" value="HSP33"/>
    <property type="match status" value="1"/>
</dbReference>
<comment type="similarity">
    <text evidence="6">Belongs to the HSP33 family.</text>
</comment>
<sequence>MSDYILRATAADDQIRAFVANTKELVEEARERHGLSKVCTAALGRLLTGGAMMGIMMKGDEDVLTLQMKGDGPINGVTVTADSKGNVKGYVGNPEIELPPNYAGKLDVGAAIGYGTLTVIKDLGLKEPYASSVPLGTSEVAEDLTYYFATSEQVPSAVALGVLVDKDGSVKQAGGFILQVMPNATEETISFLEEKINNTPSVTSMLEEGKSAEDILEFLLGDLGINITEKVPTKYYCNCSRERVSKVWATLPKKDIEDIIGEGKDVEIKCHFCNSGYSFSVDEIKDICKDILK</sequence>
<dbReference type="HAMAP" id="MF_00117">
    <property type="entry name" value="HslO"/>
    <property type="match status" value="1"/>
</dbReference>
<dbReference type="OrthoDB" id="9776534at2"/>
<comment type="function">
    <text evidence="6">Redox regulated molecular chaperone. Protects both thermally unfolding and oxidatively damaged proteins from irreversible aggregation. Plays an important role in the bacterial defense system toward oxidative stress.</text>
</comment>
<keyword evidence="2 6" id="KW-0862">Zinc</keyword>
<dbReference type="STRING" id="39495.SAMN02745111_00648"/>
<dbReference type="PANTHER" id="PTHR30111">
    <property type="entry name" value="33 KDA CHAPERONIN"/>
    <property type="match status" value="1"/>
</dbReference>
<dbReference type="Gene3D" id="3.90.1280.10">
    <property type="entry name" value="HSP33 redox switch-like"/>
    <property type="match status" value="1"/>
</dbReference>
<dbReference type="GO" id="GO:0051082">
    <property type="term" value="F:unfolded protein binding"/>
    <property type="evidence" value="ECO:0007669"/>
    <property type="project" value="UniProtKB-UniRule"/>
</dbReference>
<dbReference type="PANTHER" id="PTHR30111:SF1">
    <property type="entry name" value="33 KDA CHAPERONIN"/>
    <property type="match status" value="1"/>
</dbReference>
<dbReference type="EMBL" id="FUXZ01000004">
    <property type="protein sequence ID" value="SKA62556.1"/>
    <property type="molecule type" value="Genomic_DNA"/>
</dbReference>
<protein>
    <recommendedName>
        <fullName evidence="6">33 kDa chaperonin</fullName>
    </recommendedName>
    <alternativeName>
        <fullName evidence="6">Heat shock protein 33 homolog</fullName>
        <shortName evidence="6">HSP33</shortName>
    </alternativeName>
</protein>
<organism evidence="7 8">
    <name type="scientific">Eubacterium uniforme</name>
    <dbReference type="NCBI Taxonomy" id="39495"/>
    <lineage>
        <taxon>Bacteria</taxon>
        <taxon>Bacillati</taxon>
        <taxon>Bacillota</taxon>
        <taxon>Clostridia</taxon>
        <taxon>Eubacteriales</taxon>
        <taxon>Eubacteriaceae</taxon>
        <taxon>Eubacterium</taxon>
    </lineage>
</organism>
<evidence type="ECO:0000313" key="8">
    <source>
        <dbReference type="Proteomes" id="UP000190814"/>
    </source>
</evidence>
<dbReference type="SUPFAM" id="SSF64397">
    <property type="entry name" value="Hsp33 domain"/>
    <property type="match status" value="1"/>
</dbReference>
<evidence type="ECO:0000313" key="7">
    <source>
        <dbReference type="EMBL" id="SKA62556.1"/>
    </source>
</evidence>
<dbReference type="InterPro" id="IPR000397">
    <property type="entry name" value="Heat_shock_Hsp33"/>
</dbReference>
<keyword evidence="8" id="KW-1185">Reference proteome</keyword>
<dbReference type="SUPFAM" id="SSF118352">
    <property type="entry name" value="HSP33 redox switch-like"/>
    <property type="match status" value="1"/>
</dbReference>
<evidence type="ECO:0000256" key="3">
    <source>
        <dbReference type="ARBA" id="ARBA00023157"/>
    </source>
</evidence>
<dbReference type="PIRSF" id="PIRSF005261">
    <property type="entry name" value="Heat_shock_Hsp33"/>
    <property type="match status" value="1"/>
</dbReference>
<dbReference type="InterPro" id="IPR016153">
    <property type="entry name" value="Heat_shock_Hsp33_N"/>
</dbReference>
<evidence type="ECO:0000256" key="2">
    <source>
        <dbReference type="ARBA" id="ARBA00022833"/>
    </source>
</evidence>
<accession>A0A1T4VCA8</accession>
<dbReference type="GO" id="GO:0044183">
    <property type="term" value="F:protein folding chaperone"/>
    <property type="evidence" value="ECO:0007669"/>
    <property type="project" value="TreeGrafter"/>
</dbReference>
<proteinExistence type="inferred from homology"/>
<reference evidence="7 8" key="1">
    <citation type="submission" date="2017-02" db="EMBL/GenBank/DDBJ databases">
        <authorList>
            <person name="Peterson S.W."/>
        </authorList>
    </citation>
    <scope>NUCLEOTIDE SEQUENCE [LARGE SCALE GENOMIC DNA]</scope>
    <source>
        <strain evidence="7 8">ATCC 35992</strain>
    </source>
</reference>
<comment type="subcellular location">
    <subcellularLocation>
        <location evidence="6">Cytoplasm</location>
    </subcellularLocation>
</comment>
<gene>
    <name evidence="6" type="primary">hslO</name>
    <name evidence="7" type="ORF">SAMN02745111_00648</name>
</gene>
<evidence type="ECO:0000256" key="1">
    <source>
        <dbReference type="ARBA" id="ARBA00022490"/>
    </source>
</evidence>
<dbReference type="InterPro" id="IPR016154">
    <property type="entry name" value="Heat_shock_Hsp33_C"/>
</dbReference>